<dbReference type="PANTHER" id="PTHR44196">
    <property type="entry name" value="DEHYDROGENASE/REDUCTASE SDR FAMILY MEMBER 7B"/>
    <property type="match status" value="1"/>
</dbReference>
<comment type="similarity">
    <text evidence="1">Belongs to the short-chain dehydrogenases/reductases (SDR) family.</text>
</comment>
<dbReference type="EC" id="1.-.-.-" evidence="4"/>
<dbReference type="Pfam" id="PF00106">
    <property type="entry name" value="adh_short"/>
    <property type="match status" value="1"/>
</dbReference>
<dbReference type="KEGG" id="pcor:KS4_30920"/>
<sequence>MQSQTETTQLSGEEREGSFLHIGTPPSCGNPPPPPILVTMIRDLKDKVIVITGASSGIGAATAIACANLGMNVVLSARRTDKLETLAENINKKSPNRAIAISCDVAHDEPVQKLFAKTHEHFGRLDVVFANAGYGIFASVLDTNDQEHRHLFEVNYFGTVRTIKESFPYLESTPNSLRQYLITSSVVSEVGIPMFGPYAATKAAQDGLASALRAELAVKDFFVTSIHPAGTSSEFFDVVDDISAEKPAAQNTPKHIMQTPQQVAAKITRAIQKPTAEVWPMRSVHWGVSFATLFPRLRSHVLKGHAKKLIASSPPS</sequence>
<dbReference type="PRINTS" id="PR00081">
    <property type="entry name" value="GDHRDH"/>
</dbReference>
<dbReference type="EMBL" id="CP036425">
    <property type="protein sequence ID" value="QDU35015.1"/>
    <property type="molecule type" value="Genomic_DNA"/>
</dbReference>
<name>A0A517YXR5_9BACT</name>
<organism evidence="4 5">
    <name type="scientific">Poriferisphaera corsica</name>
    <dbReference type="NCBI Taxonomy" id="2528020"/>
    <lineage>
        <taxon>Bacteria</taxon>
        <taxon>Pseudomonadati</taxon>
        <taxon>Planctomycetota</taxon>
        <taxon>Phycisphaerae</taxon>
        <taxon>Phycisphaerales</taxon>
        <taxon>Phycisphaeraceae</taxon>
        <taxon>Poriferisphaera</taxon>
    </lineage>
</organism>
<evidence type="ECO:0000256" key="1">
    <source>
        <dbReference type="ARBA" id="ARBA00006484"/>
    </source>
</evidence>
<dbReference type="Gene3D" id="3.40.50.720">
    <property type="entry name" value="NAD(P)-binding Rossmann-like Domain"/>
    <property type="match status" value="1"/>
</dbReference>
<dbReference type="InterPro" id="IPR036291">
    <property type="entry name" value="NAD(P)-bd_dom_sf"/>
</dbReference>
<accession>A0A517YXR5</accession>
<dbReference type="AlphaFoldDB" id="A0A517YXR5"/>
<reference evidence="4 5" key="1">
    <citation type="submission" date="2019-02" db="EMBL/GenBank/DDBJ databases">
        <title>Deep-cultivation of Planctomycetes and their phenomic and genomic characterization uncovers novel biology.</title>
        <authorList>
            <person name="Wiegand S."/>
            <person name="Jogler M."/>
            <person name="Boedeker C."/>
            <person name="Pinto D."/>
            <person name="Vollmers J."/>
            <person name="Rivas-Marin E."/>
            <person name="Kohn T."/>
            <person name="Peeters S.H."/>
            <person name="Heuer A."/>
            <person name="Rast P."/>
            <person name="Oberbeckmann S."/>
            <person name="Bunk B."/>
            <person name="Jeske O."/>
            <person name="Meyerdierks A."/>
            <person name="Storesund J.E."/>
            <person name="Kallscheuer N."/>
            <person name="Luecker S."/>
            <person name="Lage O.M."/>
            <person name="Pohl T."/>
            <person name="Merkel B.J."/>
            <person name="Hornburger P."/>
            <person name="Mueller R.-W."/>
            <person name="Bruemmer F."/>
            <person name="Labrenz M."/>
            <person name="Spormann A.M."/>
            <person name="Op den Camp H."/>
            <person name="Overmann J."/>
            <person name="Amann R."/>
            <person name="Jetten M.S.M."/>
            <person name="Mascher T."/>
            <person name="Medema M.H."/>
            <person name="Devos D.P."/>
            <person name="Kaster A.-K."/>
            <person name="Ovreas L."/>
            <person name="Rohde M."/>
            <person name="Galperin M.Y."/>
            <person name="Jogler C."/>
        </authorList>
    </citation>
    <scope>NUCLEOTIDE SEQUENCE [LARGE SCALE GENOMIC DNA]</scope>
    <source>
        <strain evidence="4 5">KS4</strain>
    </source>
</reference>
<dbReference type="GO" id="GO:0016491">
    <property type="term" value="F:oxidoreductase activity"/>
    <property type="evidence" value="ECO:0007669"/>
    <property type="project" value="UniProtKB-KW"/>
</dbReference>
<dbReference type="GO" id="GO:0016020">
    <property type="term" value="C:membrane"/>
    <property type="evidence" value="ECO:0007669"/>
    <property type="project" value="TreeGrafter"/>
</dbReference>
<proteinExistence type="inferred from homology"/>
<feature type="region of interest" description="Disordered" evidence="3">
    <location>
        <begin position="1"/>
        <end position="33"/>
    </location>
</feature>
<dbReference type="PANTHER" id="PTHR44196:SF1">
    <property type="entry name" value="DEHYDROGENASE_REDUCTASE SDR FAMILY MEMBER 7B"/>
    <property type="match status" value="1"/>
</dbReference>
<keyword evidence="5" id="KW-1185">Reference proteome</keyword>
<dbReference type="Proteomes" id="UP000317369">
    <property type="component" value="Chromosome"/>
</dbReference>
<dbReference type="SUPFAM" id="SSF51735">
    <property type="entry name" value="NAD(P)-binding Rossmann-fold domains"/>
    <property type="match status" value="1"/>
</dbReference>
<evidence type="ECO:0000256" key="3">
    <source>
        <dbReference type="SAM" id="MobiDB-lite"/>
    </source>
</evidence>
<keyword evidence="2 4" id="KW-0560">Oxidoreductase</keyword>
<dbReference type="InterPro" id="IPR002347">
    <property type="entry name" value="SDR_fam"/>
</dbReference>
<evidence type="ECO:0000313" key="4">
    <source>
        <dbReference type="EMBL" id="QDU35015.1"/>
    </source>
</evidence>
<feature type="compositionally biased region" description="Polar residues" evidence="3">
    <location>
        <begin position="1"/>
        <end position="11"/>
    </location>
</feature>
<gene>
    <name evidence="4" type="ORF">KS4_30920</name>
</gene>
<evidence type="ECO:0000256" key="2">
    <source>
        <dbReference type="ARBA" id="ARBA00023002"/>
    </source>
</evidence>
<evidence type="ECO:0000313" key="5">
    <source>
        <dbReference type="Proteomes" id="UP000317369"/>
    </source>
</evidence>
<dbReference type="OrthoDB" id="9810734at2"/>
<protein>
    <submittedName>
        <fullName evidence="4">Putative oxidoreductase</fullName>
        <ecNumber evidence="4">1.-.-.-</ecNumber>
    </submittedName>
</protein>